<accession>A0AA88E247</accession>
<dbReference type="PROSITE" id="PS51537">
    <property type="entry name" value="NV_3CL_PRO"/>
    <property type="match status" value="1"/>
</dbReference>
<dbReference type="Proteomes" id="UP001187192">
    <property type="component" value="Unassembled WGS sequence"/>
</dbReference>
<feature type="region of interest" description="Disordered" evidence="1">
    <location>
        <begin position="65"/>
        <end position="91"/>
    </location>
</feature>
<dbReference type="InterPro" id="IPR001665">
    <property type="entry name" value="Norovirus_pept_C37"/>
</dbReference>
<name>A0AA88E247_FICCA</name>
<organism evidence="3 4">
    <name type="scientific">Ficus carica</name>
    <name type="common">Common fig</name>
    <dbReference type="NCBI Taxonomy" id="3494"/>
    <lineage>
        <taxon>Eukaryota</taxon>
        <taxon>Viridiplantae</taxon>
        <taxon>Streptophyta</taxon>
        <taxon>Embryophyta</taxon>
        <taxon>Tracheophyta</taxon>
        <taxon>Spermatophyta</taxon>
        <taxon>Magnoliopsida</taxon>
        <taxon>eudicotyledons</taxon>
        <taxon>Gunneridae</taxon>
        <taxon>Pentapetalae</taxon>
        <taxon>rosids</taxon>
        <taxon>fabids</taxon>
        <taxon>Rosales</taxon>
        <taxon>Moraceae</taxon>
        <taxon>Ficeae</taxon>
        <taxon>Ficus</taxon>
    </lineage>
</organism>
<dbReference type="GO" id="GO:0006508">
    <property type="term" value="P:proteolysis"/>
    <property type="evidence" value="ECO:0007669"/>
    <property type="project" value="InterPro"/>
</dbReference>
<sequence length="91" mass="9791">MGGRMTTTLKANGDVCAIQNAEGEGVLQSAIMQCLRIASVKAGDVMEKCDSYITGRVLKKIKRLPSSTPMDVDKKATSEVPSHHTKESLAR</sequence>
<proteinExistence type="predicted"/>
<dbReference type="SUPFAM" id="SSF55666">
    <property type="entry name" value="Ribonuclease PH domain 2-like"/>
    <property type="match status" value="1"/>
</dbReference>
<feature type="domain" description="Peptidase C37" evidence="2">
    <location>
        <begin position="1"/>
        <end position="28"/>
    </location>
</feature>
<keyword evidence="4" id="KW-1185">Reference proteome</keyword>
<dbReference type="GO" id="GO:0043657">
    <property type="term" value="C:host cell"/>
    <property type="evidence" value="ECO:0007669"/>
    <property type="project" value="UniProtKB-SubCell"/>
</dbReference>
<evidence type="ECO:0000313" key="3">
    <source>
        <dbReference type="EMBL" id="GMN64411.1"/>
    </source>
</evidence>
<evidence type="ECO:0000313" key="4">
    <source>
        <dbReference type="Proteomes" id="UP001187192"/>
    </source>
</evidence>
<gene>
    <name evidence="3" type="ORF">TIFTF001_033483</name>
</gene>
<evidence type="ECO:0000256" key="1">
    <source>
        <dbReference type="SAM" id="MobiDB-lite"/>
    </source>
</evidence>
<dbReference type="EMBL" id="BTGU01000178">
    <property type="protein sequence ID" value="GMN64411.1"/>
    <property type="molecule type" value="Genomic_DNA"/>
</dbReference>
<dbReference type="GO" id="GO:0004197">
    <property type="term" value="F:cysteine-type endopeptidase activity"/>
    <property type="evidence" value="ECO:0007669"/>
    <property type="project" value="InterPro"/>
</dbReference>
<reference evidence="3" key="1">
    <citation type="submission" date="2023-07" db="EMBL/GenBank/DDBJ databases">
        <title>draft genome sequence of fig (Ficus carica).</title>
        <authorList>
            <person name="Takahashi T."/>
            <person name="Nishimura K."/>
        </authorList>
    </citation>
    <scope>NUCLEOTIDE SEQUENCE</scope>
</reference>
<feature type="compositionally biased region" description="Basic and acidic residues" evidence="1">
    <location>
        <begin position="71"/>
        <end position="91"/>
    </location>
</feature>
<dbReference type="InterPro" id="IPR036345">
    <property type="entry name" value="ExoRNase_PH_dom2_sf"/>
</dbReference>
<dbReference type="AlphaFoldDB" id="A0AA88E247"/>
<dbReference type="Gene3D" id="3.30.230.70">
    <property type="entry name" value="GHMP Kinase, N-terminal domain"/>
    <property type="match status" value="1"/>
</dbReference>
<evidence type="ECO:0000259" key="2">
    <source>
        <dbReference type="PROSITE" id="PS51537"/>
    </source>
</evidence>
<comment type="caution">
    <text evidence="3">The sequence shown here is derived from an EMBL/GenBank/DDBJ whole genome shotgun (WGS) entry which is preliminary data.</text>
</comment>
<protein>
    <recommendedName>
        <fullName evidence="2">Peptidase C37 domain-containing protein</fullName>
    </recommendedName>
</protein>
<dbReference type="InterPro" id="IPR027408">
    <property type="entry name" value="PNPase/RNase_PH_dom_sf"/>
</dbReference>